<protein>
    <submittedName>
        <fullName evidence="5">Ribosomal-protein-alanine N-acetyltransferase</fullName>
        <ecNumber evidence="5">2.3.1.267</ecNumber>
    </submittedName>
</protein>
<comment type="caution">
    <text evidence="5">The sequence shown here is derived from an EMBL/GenBank/DDBJ whole genome shotgun (WGS) entry which is preliminary data.</text>
</comment>
<dbReference type="PANTHER" id="PTHR43792:SF8">
    <property type="entry name" value="[RIBOSOMAL PROTEIN US5]-ALANINE N-ACETYLTRANSFERASE"/>
    <property type="match status" value="1"/>
</dbReference>
<dbReference type="RefSeq" id="WP_184036656.1">
    <property type="nucleotide sequence ID" value="NZ_JACHHY010000006.1"/>
</dbReference>
<dbReference type="EC" id="2.3.1.267" evidence="5"/>
<keyword evidence="6" id="KW-1185">Reference proteome</keyword>
<feature type="domain" description="N-acetyltransferase" evidence="4">
    <location>
        <begin position="12"/>
        <end position="171"/>
    </location>
</feature>
<evidence type="ECO:0000259" key="4">
    <source>
        <dbReference type="PROSITE" id="PS51186"/>
    </source>
</evidence>
<dbReference type="PROSITE" id="PS51186">
    <property type="entry name" value="GNAT"/>
    <property type="match status" value="1"/>
</dbReference>
<evidence type="ECO:0000256" key="3">
    <source>
        <dbReference type="ARBA" id="ARBA00038502"/>
    </source>
</evidence>
<dbReference type="Gene3D" id="3.40.630.30">
    <property type="match status" value="1"/>
</dbReference>
<dbReference type="InterPro" id="IPR000182">
    <property type="entry name" value="GNAT_dom"/>
</dbReference>
<dbReference type="EMBL" id="JACHHY010000006">
    <property type="protein sequence ID" value="MBB5018014.1"/>
    <property type="molecule type" value="Genomic_DNA"/>
</dbReference>
<evidence type="ECO:0000313" key="5">
    <source>
        <dbReference type="EMBL" id="MBB5018014.1"/>
    </source>
</evidence>
<organism evidence="5 6">
    <name type="scientific">Chitinivorax tropicus</name>
    <dbReference type="NCBI Taxonomy" id="714531"/>
    <lineage>
        <taxon>Bacteria</taxon>
        <taxon>Pseudomonadati</taxon>
        <taxon>Pseudomonadota</taxon>
        <taxon>Betaproteobacteria</taxon>
        <taxon>Chitinivorax</taxon>
    </lineage>
</organism>
<dbReference type="PANTHER" id="PTHR43792">
    <property type="entry name" value="GNAT FAMILY, PUTATIVE (AFU_ORTHOLOGUE AFUA_3G00765)-RELATED-RELATED"/>
    <property type="match status" value="1"/>
</dbReference>
<dbReference type="Pfam" id="PF13302">
    <property type="entry name" value="Acetyltransf_3"/>
    <property type="match status" value="1"/>
</dbReference>
<dbReference type="GO" id="GO:0005737">
    <property type="term" value="C:cytoplasm"/>
    <property type="evidence" value="ECO:0007669"/>
    <property type="project" value="TreeGrafter"/>
</dbReference>
<evidence type="ECO:0000313" key="6">
    <source>
        <dbReference type="Proteomes" id="UP000575898"/>
    </source>
</evidence>
<evidence type="ECO:0000256" key="1">
    <source>
        <dbReference type="ARBA" id="ARBA00022679"/>
    </source>
</evidence>
<comment type="similarity">
    <text evidence="3">Belongs to the acetyltransferase family. RimJ subfamily.</text>
</comment>
<dbReference type="CDD" id="cd04301">
    <property type="entry name" value="NAT_SF"/>
    <property type="match status" value="1"/>
</dbReference>
<reference evidence="5 6" key="1">
    <citation type="submission" date="2020-08" db="EMBL/GenBank/DDBJ databases">
        <title>Genomic Encyclopedia of Type Strains, Phase IV (KMG-IV): sequencing the most valuable type-strain genomes for metagenomic binning, comparative biology and taxonomic classification.</title>
        <authorList>
            <person name="Goeker M."/>
        </authorList>
    </citation>
    <scope>NUCLEOTIDE SEQUENCE [LARGE SCALE GENOMIC DNA]</scope>
    <source>
        <strain evidence="5 6">DSM 27165</strain>
    </source>
</reference>
<proteinExistence type="inferred from homology"/>
<dbReference type="InterPro" id="IPR016181">
    <property type="entry name" value="Acyl_CoA_acyltransferase"/>
</dbReference>
<dbReference type="AlphaFoldDB" id="A0A840MFH9"/>
<keyword evidence="1 5" id="KW-0808">Transferase</keyword>
<dbReference type="InterPro" id="IPR051531">
    <property type="entry name" value="N-acetyltransferase"/>
</dbReference>
<dbReference type="GO" id="GO:0008999">
    <property type="term" value="F:protein-N-terminal-alanine acetyltransferase activity"/>
    <property type="evidence" value="ECO:0007669"/>
    <property type="project" value="UniProtKB-EC"/>
</dbReference>
<gene>
    <name evidence="5" type="ORF">HNQ59_001299</name>
</gene>
<dbReference type="SUPFAM" id="SSF55729">
    <property type="entry name" value="Acyl-CoA N-acyltransferases (Nat)"/>
    <property type="match status" value="1"/>
</dbReference>
<evidence type="ECO:0000256" key="2">
    <source>
        <dbReference type="ARBA" id="ARBA00023315"/>
    </source>
</evidence>
<dbReference type="Proteomes" id="UP000575898">
    <property type="component" value="Unassembled WGS sequence"/>
</dbReference>
<keyword evidence="2 5" id="KW-0012">Acyltransferase</keyword>
<sequence>MKQPPVLRDEGLTLRMANDSDIHTLVEFYQRNQAFLQPFSPPWPDSMLELEAWPARLTSQWDEFLQGRGCKLYVFDGRQVIGSIGISGIQRGPFQACFIGYELDEHAQGKGIATRAVRLVVDYAFTELGMHRVQANYMPTNERSGNLLRRLGFTVEGYARDYLYINGKWADHILTSLTNTNMLKP</sequence>
<name>A0A840MFH9_9PROT</name>
<accession>A0A840MFH9</accession>